<evidence type="ECO:0000313" key="2">
    <source>
        <dbReference type="Proteomes" id="UP000041770"/>
    </source>
</evidence>
<gene>
    <name evidence="1" type="ORF">ERS013200_01250</name>
</gene>
<dbReference type="EMBL" id="CWQY01000006">
    <property type="protein sequence ID" value="CSC37456.1"/>
    <property type="molecule type" value="Genomic_DNA"/>
</dbReference>
<dbReference type="Proteomes" id="UP000041770">
    <property type="component" value="Unassembled WGS sequence"/>
</dbReference>
<proteinExistence type="predicted"/>
<dbReference type="AlphaFoldDB" id="A0A655VPY8"/>
<protein>
    <submittedName>
        <fullName evidence="1">Uncharacterized protein</fullName>
    </submittedName>
</protein>
<reference evidence="1 2" key="1">
    <citation type="submission" date="2015-07" db="EMBL/GenBank/DDBJ databases">
        <authorList>
            <consortium name="Pathogen Informatics"/>
        </authorList>
    </citation>
    <scope>NUCLEOTIDE SEQUENCE [LARGE SCALE GENOMIC DNA]</scope>
    <source>
        <strain evidence="1 2">A316</strain>
    </source>
</reference>
<name>A0A655VPY8_VIBCL</name>
<evidence type="ECO:0000313" key="1">
    <source>
        <dbReference type="EMBL" id="CSC37456.1"/>
    </source>
</evidence>
<organism evidence="1 2">
    <name type="scientific">Vibrio cholerae</name>
    <dbReference type="NCBI Taxonomy" id="666"/>
    <lineage>
        <taxon>Bacteria</taxon>
        <taxon>Pseudomonadati</taxon>
        <taxon>Pseudomonadota</taxon>
        <taxon>Gammaproteobacteria</taxon>
        <taxon>Vibrionales</taxon>
        <taxon>Vibrionaceae</taxon>
        <taxon>Vibrio</taxon>
    </lineage>
</organism>
<accession>A0A655VPY8</accession>
<sequence length="45" mass="5285">MRIIRGMRASLAKQQRSAYGDANLFQINFSFGAYLQRQATWVYKK</sequence>